<dbReference type="Pfam" id="PF00005">
    <property type="entry name" value="ABC_tran"/>
    <property type="match status" value="1"/>
</dbReference>
<evidence type="ECO:0000313" key="7">
    <source>
        <dbReference type="Proteomes" id="UP000250796"/>
    </source>
</evidence>
<dbReference type="CDD" id="cd03214">
    <property type="entry name" value="ABC_Iron-Siderophores_B12_Hemin"/>
    <property type="match status" value="1"/>
</dbReference>
<gene>
    <name evidence="6" type="ORF">MESINF_2018</name>
</gene>
<dbReference type="InterPro" id="IPR003439">
    <property type="entry name" value="ABC_transporter-like_ATP-bd"/>
</dbReference>
<dbReference type="FunFam" id="3.40.50.300:FF:000134">
    <property type="entry name" value="Iron-enterobactin ABC transporter ATP-binding protein"/>
    <property type="match status" value="1"/>
</dbReference>
<accession>A0A7Z7LH70</accession>
<dbReference type="InterPro" id="IPR027417">
    <property type="entry name" value="P-loop_NTPase"/>
</dbReference>
<evidence type="ECO:0000313" key="6">
    <source>
        <dbReference type="EMBL" id="SSC13458.1"/>
    </source>
</evidence>
<proteinExistence type="predicted"/>
<evidence type="ECO:0000256" key="3">
    <source>
        <dbReference type="ARBA" id="ARBA00022840"/>
    </source>
</evidence>
<evidence type="ECO:0000256" key="2">
    <source>
        <dbReference type="ARBA" id="ARBA00022741"/>
    </source>
</evidence>
<evidence type="ECO:0000256" key="4">
    <source>
        <dbReference type="ARBA" id="ARBA00022967"/>
    </source>
</evidence>
<dbReference type="PANTHER" id="PTHR42794:SF1">
    <property type="entry name" value="HEMIN IMPORT ATP-BINDING PROTEIN HMUV"/>
    <property type="match status" value="1"/>
</dbReference>
<keyword evidence="4" id="KW-1278">Translocase</keyword>
<keyword evidence="7" id="KW-1185">Reference proteome</keyword>
<feature type="domain" description="ABC transporter" evidence="5">
    <location>
        <begin position="5"/>
        <end position="241"/>
    </location>
</feature>
<protein>
    <submittedName>
        <fullName evidence="6">ABC transporter related protein</fullName>
    </submittedName>
</protein>
<reference evidence="6 7" key="1">
    <citation type="submission" date="2017-01" db="EMBL/GenBank/DDBJ databases">
        <authorList>
            <person name="Erauso G."/>
        </authorList>
    </citation>
    <scope>NUCLEOTIDE SEQUENCE [LARGE SCALE GENOMIC DNA]</scope>
    <source>
        <strain evidence="6">MESINF1</strain>
    </source>
</reference>
<organism evidence="6 7">
    <name type="scientific">Mesotoga infera</name>
    <dbReference type="NCBI Taxonomy" id="1236046"/>
    <lineage>
        <taxon>Bacteria</taxon>
        <taxon>Thermotogati</taxon>
        <taxon>Thermotogota</taxon>
        <taxon>Thermotogae</taxon>
        <taxon>Kosmotogales</taxon>
        <taxon>Kosmotogaceae</taxon>
        <taxon>Mesotoga</taxon>
    </lineage>
</organism>
<dbReference type="SMART" id="SM00382">
    <property type="entry name" value="AAA"/>
    <property type="match status" value="1"/>
</dbReference>
<dbReference type="AlphaFoldDB" id="A0A7Z7LH70"/>
<dbReference type="GO" id="GO:0005524">
    <property type="term" value="F:ATP binding"/>
    <property type="evidence" value="ECO:0007669"/>
    <property type="project" value="UniProtKB-KW"/>
</dbReference>
<keyword evidence="2" id="KW-0547">Nucleotide-binding</keyword>
<dbReference type="Proteomes" id="UP000250796">
    <property type="component" value="Chromosome MESINF"/>
</dbReference>
<dbReference type="PANTHER" id="PTHR42794">
    <property type="entry name" value="HEMIN IMPORT ATP-BINDING PROTEIN HMUV"/>
    <property type="match status" value="1"/>
</dbReference>
<evidence type="ECO:0000256" key="1">
    <source>
        <dbReference type="ARBA" id="ARBA00022448"/>
    </source>
</evidence>
<dbReference type="InterPro" id="IPR017871">
    <property type="entry name" value="ABC_transporter-like_CS"/>
</dbReference>
<dbReference type="EMBL" id="LS974202">
    <property type="protein sequence ID" value="SSC13458.1"/>
    <property type="molecule type" value="Genomic_DNA"/>
</dbReference>
<keyword evidence="1" id="KW-0813">Transport</keyword>
<dbReference type="Gene3D" id="3.40.50.300">
    <property type="entry name" value="P-loop containing nucleotide triphosphate hydrolases"/>
    <property type="match status" value="1"/>
</dbReference>
<dbReference type="KEGG" id="minf:MESINF_2018"/>
<name>A0A7Z7LH70_9BACT</name>
<dbReference type="GO" id="GO:0016887">
    <property type="term" value="F:ATP hydrolysis activity"/>
    <property type="evidence" value="ECO:0007669"/>
    <property type="project" value="InterPro"/>
</dbReference>
<sequence>MDDVITIRDLHFSYSREEVLRGINLTLKQGEVLGILGPNGSGKSTLMSIICGIQKNWSGSIEIMGSPLKDYTGKRLARILSYIPQSFDPSFDLKVETIVSFGRNPYLKGLSGPGAKDYEIIDEVMELTEIYGFKDRFFSTLSGGEKQRVVIAKALAQEGRILLMDEFTSHLDPGHSRKVGKIATDLVRAKGLSAMAVFHDLNQAIEMSDRLVFMKEGKIEALGEVWETVNPDVIWKVYGLRAQIITNPITELPLVVFYD</sequence>
<dbReference type="InterPro" id="IPR003593">
    <property type="entry name" value="AAA+_ATPase"/>
</dbReference>
<dbReference type="PROSITE" id="PS00211">
    <property type="entry name" value="ABC_TRANSPORTER_1"/>
    <property type="match status" value="1"/>
</dbReference>
<dbReference type="SUPFAM" id="SSF52540">
    <property type="entry name" value="P-loop containing nucleoside triphosphate hydrolases"/>
    <property type="match status" value="1"/>
</dbReference>
<keyword evidence="3" id="KW-0067">ATP-binding</keyword>
<dbReference type="RefSeq" id="WP_169699609.1">
    <property type="nucleotide sequence ID" value="NZ_LS974202.1"/>
</dbReference>
<dbReference type="PROSITE" id="PS50893">
    <property type="entry name" value="ABC_TRANSPORTER_2"/>
    <property type="match status" value="1"/>
</dbReference>
<evidence type="ECO:0000259" key="5">
    <source>
        <dbReference type="PROSITE" id="PS50893"/>
    </source>
</evidence>